<name>A0A1M5P274_9ACTN</name>
<feature type="domain" description="Calcineurin-like phosphoesterase" evidence="1">
    <location>
        <begin position="5"/>
        <end position="143"/>
    </location>
</feature>
<dbReference type="PANTHER" id="PTHR42850:SF4">
    <property type="entry name" value="ZINC-DEPENDENT ENDOPOLYPHOSPHATASE"/>
    <property type="match status" value="1"/>
</dbReference>
<dbReference type="GO" id="GO:0016791">
    <property type="term" value="F:phosphatase activity"/>
    <property type="evidence" value="ECO:0007669"/>
    <property type="project" value="TreeGrafter"/>
</dbReference>
<dbReference type="InterPro" id="IPR050126">
    <property type="entry name" value="Ap4A_hydrolase"/>
</dbReference>
<dbReference type="SUPFAM" id="SSF56300">
    <property type="entry name" value="Metallo-dependent phosphatases"/>
    <property type="match status" value="1"/>
</dbReference>
<gene>
    <name evidence="2" type="ORF">SAMN05443575_2957</name>
</gene>
<evidence type="ECO:0000313" key="3">
    <source>
        <dbReference type="Proteomes" id="UP000186132"/>
    </source>
</evidence>
<dbReference type="InterPro" id="IPR029052">
    <property type="entry name" value="Metallo-depent_PP-like"/>
</dbReference>
<dbReference type="AlphaFoldDB" id="A0A1M5P274"/>
<dbReference type="Pfam" id="PF00149">
    <property type="entry name" value="Metallophos"/>
    <property type="match status" value="1"/>
</dbReference>
<reference evidence="2 3" key="1">
    <citation type="submission" date="2016-11" db="EMBL/GenBank/DDBJ databases">
        <authorList>
            <person name="Jaros S."/>
            <person name="Januszkiewicz K."/>
            <person name="Wedrychowicz H."/>
        </authorList>
    </citation>
    <scope>NUCLEOTIDE SEQUENCE [LARGE SCALE GENOMIC DNA]</scope>
    <source>
        <strain evidence="2 3">DSM 45627</strain>
    </source>
</reference>
<organism evidence="2 3">
    <name type="scientific">Jatrophihabitans endophyticus</name>
    <dbReference type="NCBI Taxonomy" id="1206085"/>
    <lineage>
        <taxon>Bacteria</taxon>
        <taxon>Bacillati</taxon>
        <taxon>Actinomycetota</taxon>
        <taxon>Actinomycetes</taxon>
        <taxon>Jatrophihabitantales</taxon>
        <taxon>Jatrophihabitantaceae</taxon>
        <taxon>Jatrophihabitans</taxon>
    </lineage>
</organism>
<evidence type="ECO:0000259" key="1">
    <source>
        <dbReference type="Pfam" id="PF00149"/>
    </source>
</evidence>
<proteinExistence type="predicted"/>
<keyword evidence="3" id="KW-1185">Reference proteome</keyword>
<dbReference type="RefSeq" id="WP_073391208.1">
    <property type="nucleotide sequence ID" value="NZ_FQVU01000004.1"/>
</dbReference>
<dbReference type="Gene3D" id="3.60.21.10">
    <property type="match status" value="1"/>
</dbReference>
<dbReference type="OrthoDB" id="9807890at2"/>
<protein>
    <submittedName>
        <fullName evidence="2">Calcineurin-like phosphoesterase</fullName>
    </submittedName>
</protein>
<dbReference type="STRING" id="1206085.SAMN05443575_2957"/>
<dbReference type="GO" id="GO:0006798">
    <property type="term" value="P:polyphosphate catabolic process"/>
    <property type="evidence" value="ECO:0007669"/>
    <property type="project" value="TreeGrafter"/>
</dbReference>
<dbReference type="Proteomes" id="UP000186132">
    <property type="component" value="Unassembled WGS sequence"/>
</dbReference>
<dbReference type="InterPro" id="IPR004843">
    <property type="entry name" value="Calcineurin-like_PHP"/>
</dbReference>
<dbReference type="GO" id="GO:0000298">
    <property type="term" value="F:endopolyphosphatase activity"/>
    <property type="evidence" value="ECO:0007669"/>
    <property type="project" value="TreeGrafter"/>
</dbReference>
<evidence type="ECO:0000313" key="2">
    <source>
        <dbReference type="EMBL" id="SHG95882.1"/>
    </source>
</evidence>
<dbReference type="EMBL" id="FQVU01000004">
    <property type="protein sequence ID" value="SHG95882.1"/>
    <property type="molecule type" value="Genomic_DNA"/>
</dbReference>
<dbReference type="GO" id="GO:0005737">
    <property type="term" value="C:cytoplasm"/>
    <property type="evidence" value="ECO:0007669"/>
    <property type="project" value="TreeGrafter"/>
</dbReference>
<accession>A0A1M5P274</accession>
<dbReference type="PANTHER" id="PTHR42850">
    <property type="entry name" value="METALLOPHOSPHOESTERASE"/>
    <property type="match status" value="1"/>
</dbReference>
<sequence length="283" mass="30339">MTRGRVAVIGDLAGHRGELERELARLGARDDRLPDDLTVVQVGDLVHRGPDSEGVVALVDHYLGTQPGRWHQLVGNHEAQYLREPAFDWPEHIDDQAAETLAGWWDARAMVPAVAIRAGHGADAEDFLVTHAGLTAGFWKRALDRPGEARLAAAALNSFAGRHDDVLFAAGQMLGGGKADHTAGPVWAAAASELVASWLGVELPFGQVHGHSTVMDWKHDRLRGEDEVTTLVTVDGEAAVEIVTMPGGRIVGVDPGHGAKPRTPWRAFVLDDAEVLDDAGVRS</sequence>